<dbReference type="EMBL" id="JANCYW010000016">
    <property type="protein sequence ID" value="KAK4538198.1"/>
    <property type="molecule type" value="Genomic_DNA"/>
</dbReference>
<evidence type="ECO:0000256" key="1">
    <source>
        <dbReference type="SAM" id="MobiDB-lite"/>
    </source>
</evidence>
<protein>
    <submittedName>
        <fullName evidence="2">Uncharacterized protein</fullName>
    </submittedName>
</protein>
<accession>A0AAV9J0T5</accession>
<evidence type="ECO:0000313" key="3">
    <source>
        <dbReference type="Proteomes" id="UP001301350"/>
    </source>
</evidence>
<gene>
    <name evidence="2" type="ORF">CDCA_CDCA16G4223</name>
</gene>
<reference evidence="2 3" key="1">
    <citation type="submission" date="2022-07" db="EMBL/GenBank/DDBJ databases">
        <title>Genome-wide signatures of adaptation to extreme environments.</title>
        <authorList>
            <person name="Cho C.H."/>
            <person name="Yoon H.S."/>
        </authorList>
    </citation>
    <scope>NUCLEOTIDE SEQUENCE [LARGE SCALE GENOMIC DNA]</scope>
    <source>
        <strain evidence="2 3">DBV 063 E5</strain>
    </source>
</reference>
<organism evidence="2 3">
    <name type="scientific">Cyanidium caldarium</name>
    <name type="common">Red alga</name>
    <dbReference type="NCBI Taxonomy" id="2771"/>
    <lineage>
        <taxon>Eukaryota</taxon>
        <taxon>Rhodophyta</taxon>
        <taxon>Bangiophyceae</taxon>
        <taxon>Cyanidiales</taxon>
        <taxon>Cyanidiaceae</taxon>
        <taxon>Cyanidium</taxon>
    </lineage>
</organism>
<dbReference type="AlphaFoldDB" id="A0AAV9J0T5"/>
<feature type="region of interest" description="Disordered" evidence="1">
    <location>
        <begin position="148"/>
        <end position="176"/>
    </location>
</feature>
<evidence type="ECO:0000313" key="2">
    <source>
        <dbReference type="EMBL" id="KAK4538198.1"/>
    </source>
</evidence>
<comment type="caution">
    <text evidence="2">The sequence shown here is derived from an EMBL/GenBank/DDBJ whole genome shotgun (WGS) entry which is preliminary data.</text>
</comment>
<feature type="compositionally biased region" description="Basic and acidic residues" evidence="1">
    <location>
        <begin position="1"/>
        <end position="17"/>
    </location>
</feature>
<keyword evidence="3" id="KW-1185">Reference proteome</keyword>
<feature type="region of interest" description="Disordered" evidence="1">
    <location>
        <begin position="1"/>
        <end position="94"/>
    </location>
</feature>
<name>A0AAV9J0T5_CYACA</name>
<dbReference type="Proteomes" id="UP001301350">
    <property type="component" value="Unassembled WGS sequence"/>
</dbReference>
<sequence length="256" mass="27358">MSRTDGHRASASADDKIGAAVRSASGAVNVRVPERCSSPNEVHSREPGRRASTSAVCQRDNDNTSAASIRQPLPPTLPCAHTAHPSLLAGSESPRGSAALARRFRWADEEAGVSLVTSASLEDYPMRRAPCARPGSVRTPPGVLKLIRGSSSSSSDDGGGYCPDSTSWGPLPPSARDRALRVRTPQRLSGAHRRALLHATPLRTRRRSNADTPALRYTFGGGAQRRLRPGAEAPHLVTPAAKRTRTGYEPIRIRLQ</sequence>
<proteinExistence type="predicted"/>